<evidence type="ECO:0000313" key="2">
    <source>
        <dbReference type="EMBL" id="VAX38287.1"/>
    </source>
</evidence>
<dbReference type="SUPFAM" id="SSF52540">
    <property type="entry name" value="P-loop containing nucleoside triphosphate hydrolases"/>
    <property type="match status" value="1"/>
</dbReference>
<dbReference type="InterPro" id="IPR003959">
    <property type="entry name" value="ATPase_AAA_core"/>
</dbReference>
<dbReference type="GO" id="GO:0005524">
    <property type="term" value="F:ATP binding"/>
    <property type="evidence" value="ECO:0007669"/>
    <property type="project" value="InterPro"/>
</dbReference>
<dbReference type="EMBL" id="UOGJ01000154">
    <property type="protein sequence ID" value="VAX38287.1"/>
    <property type="molecule type" value="Genomic_DNA"/>
</dbReference>
<dbReference type="PANTHER" id="PTHR40396:SF1">
    <property type="entry name" value="ATPASE AAA-TYPE CORE DOMAIN-CONTAINING PROTEIN"/>
    <property type="match status" value="1"/>
</dbReference>
<dbReference type="InterPro" id="IPR027417">
    <property type="entry name" value="P-loop_NTPase"/>
</dbReference>
<sequence>MIHSFTFKNFCSFAEEATINFEVLRKGVETKSDMFCDSPTGTLLSKVTTVIGSNASGKTSALKALSFLSWFVRYSFVGLEGEKEAIPVDTFSFSKNQKGIAEFELVFEHNSDIYKYVLHLCKTHVLKEELYAKDKKTNHFNYLFKRLWNSVTEESDIVQRINLRSEVIKEILRKNVSLIAAGVAIKNDMISKISVFWQGVVSNVIRTGKIWDTSSLGEQGLIQATEEYRKNNNLLKKVTQFLKDIDLGLSNIAIQEGDAQNVETGEIKKVYRALGIHSVDGKEYQLPFAFESSGTKNMFVLLHFLLPAIELGGLAIIDELEIDLHPHTLPCIIELFTNPDTNPKNTQLLFTSHSFEILNHLEKEQIVLVEKNKNCKSEMYRLDELKGIRRDDNLYAKYMAGVYGSVPNI</sequence>
<dbReference type="GO" id="GO:0016887">
    <property type="term" value="F:ATP hydrolysis activity"/>
    <property type="evidence" value="ECO:0007669"/>
    <property type="project" value="InterPro"/>
</dbReference>
<dbReference type="PANTHER" id="PTHR40396">
    <property type="entry name" value="ATPASE-LIKE PROTEIN"/>
    <property type="match status" value="1"/>
</dbReference>
<organism evidence="2">
    <name type="scientific">hydrothermal vent metagenome</name>
    <dbReference type="NCBI Taxonomy" id="652676"/>
    <lineage>
        <taxon>unclassified sequences</taxon>
        <taxon>metagenomes</taxon>
        <taxon>ecological metagenomes</taxon>
    </lineage>
</organism>
<proteinExistence type="predicted"/>
<accession>A0A3B1E5U1</accession>
<dbReference type="Gene3D" id="3.40.50.300">
    <property type="entry name" value="P-loop containing nucleotide triphosphate hydrolases"/>
    <property type="match status" value="1"/>
</dbReference>
<dbReference type="AlphaFoldDB" id="A0A3B1E5U1"/>
<name>A0A3B1E5U1_9ZZZZ</name>
<evidence type="ECO:0000259" key="1">
    <source>
        <dbReference type="Pfam" id="PF13304"/>
    </source>
</evidence>
<gene>
    <name evidence="2" type="ORF">MNBD_UNCLBAC01-1588</name>
</gene>
<dbReference type="Pfam" id="PF13304">
    <property type="entry name" value="AAA_21"/>
    <property type="match status" value="1"/>
</dbReference>
<feature type="domain" description="ATPase AAA-type core" evidence="1">
    <location>
        <begin position="47"/>
        <end position="358"/>
    </location>
</feature>
<reference evidence="2" key="1">
    <citation type="submission" date="2018-06" db="EMBL/GenBank/DDBJ databases">
        <authorList>
            <person name="Zhirakovskaya E."/>
        </authorList>
    </citation>
    <scope>NUCLEOTIDE SEQUENCE</scope>
</reference>
<protein>
    <recommendedName>
        <fullName evidence="1">ATPase AAA-type core domain-containing protein</fullName>
    </recommendedName>
</protein>